<dbReference type="EMBL" id="KF900494">
    <property type="protein sequence ID" value="AIE96983.1"/>
    <property type="molecule type" value="Genomic_DNA"/>
</dbReference>
<dbReference type="InterPro" id="IPR027791">
    <property type="entry name" value="Galactosyl_T_C"/>
</dbReference>
<evidence type="ECO:0000256" key="11">
    <source>
        <dbReference type="SAM" id="MobiDB-lite"/>
    </source>
</evidence>
<dbReference type="Gene3D" id="3.90.550.10">
    <property type="entry name" value="Spore Coat Polysaccharide Biosynthesis Protein SpsA, Chain A"/>
    <property type="match status" value="1"/>
</dbReference>
<evidence type="ECO:0000256" key="7">
    <source>
        <dbReference type="ARBA" id="ARBA00023163"/>
    </source>
</evidence>
<dbReference type="EC" id="2.7.7.6" evidence="10"/>
<dbReference type="Pfam" id="PF04561">
    <property type="entry name" value="RNA_pol_Rpb2_2"/>
    <property type="match status" value="1"/>
</dbReference>
<dbReference type="CDD" id="cd00653">
    <property type="entry name" value="RNA_pol_B_RPB2"/>
    <property type="match status" value="1"/>
</dbReference>
<dbReference type="InterPro" id="IPR007644">
    <property type="entry name" value="RNA_pol_bsu_protrusion"/>
</dbReference>
<dbReference type="GO" id="GO:0005975">
    <property type="term" value="P:carbohydrate metabolic process"/>
    <property type="evidence" value="ECO:0007669"/>
    <property type="project" value="InterPro"/>
</dbReference>
<dbReference type="SUPFAM" id="SSF53448">
    <property type="entry name" value="Nucleotide-diphospho-sugar transferases"/>
    <property type="match status" value="1"/>
</dbReference>
<dbReference type="InterPro" id="IPR014724">
    <property type="entry name" value="RNA_pol_RPB2_OB-fold"/>
</dbReference>
<evidence type="ECO:0000256" key="1">
    <source>
        <dbReference type="ARBA" id="ARBA00006835"/>
    </source>
</evidence>
<dbReference type="GO" id="GO:0046872">
    <property type="term" value="F:metal ion binding"/>
    <property type="evidence" value="ECO:0007669"/>
    <property type="project" value="UniProtKB-KW"/>
</dbReference>
<keyword evidence="2 10" id="KW-0240">DNA-directed RNA polymerase</keyword>
<evidence type="ECO:0000256" key="5">
    <source>
        <dbReference type="ARBA" id="ARBA00022723"/>
    </source>
</evidence>
<name>A0A075G076_9EURY</name>
<dbReference type="Pfam" id="PF04565">
    <property type="entry name" value="RNA_pol_Rpb2_3"/>
    <property type="match status" value="1"/>
</dbReference>
<dbReference type="InterPro" id="IPR029044">
    <property type="entry name" value="Nucleotide-diphossugar_trans"/>
</dbReference>
<dbReference type="InterPro" id="IPR003859">
    <property type="entry name" value="Galactosyl_T"/>
</dbReference>
<dbReference type="PROSITE" id="PS01166">
    <property type="entry name" value="RNA_POL_BETA"/>
    <property type="match status" value="1"/>
</dbReference>
<dbReference type="GO" id="GO:0003899">
    <property type="term" value="F:DNA-directed RNA polymerase activity"/>
    <property type="evidence" value="ECO:0007669"/>
    <property type="project" value="UniProtKB-EC"/>
</dbReference>
<sequence>MEEKVIWNIIDCYFNTFKNFAVKHHLDSYNTFFNKTLPKLIQEKNPISFYKEREKENYNYQCFLYMGGKNGTKIYYGKPIIYDESDSRFMYPNEARLRNMTYGFSIHYDVDVDFIIRLEKGIVNKSITLKNIFLGRFPIMLQSNMCILNGLAREVRYTMGECRNDWGGYFIIDGKEKVIVSQEKFADNMLYIRDKVNDTYSHSAEIRSVSEDISKPIRTLAIRIVSPTAEKSNGHLVVNIPNVRLPVPLFIVMRALGVISDKKIMEYCLLNLDKYSDYLELFRPSVHDAGKIFTQTAALKYIASFTKGKTTSAVLEILSIYFLPHIGELNFKRKALYLGYIVKELLDVFTKKNPATDRDNFKFKRIESAGNLIYQLFREYYNLQLKDIYQKIDKEYYYHRPSYQDIHFLNLIENNQTLIFSNRIVEIGFKKAFKGNWGAQSHTKRLGIVQDLNRLSYFSFSSHLRKVNVPLDSSAKVVGPRLLHNTQWGKQCPIHTPDGGNVGLHKHFSVMAHITSGYSYYSFIEILRNQGMVLLEESSPLYIFQGTKVFMNGAWVGIVNKPESTINYLRLYRRNGLVPIFTGLEWNILKDEIHILTDGGRLMRPIFYMLDDKVSWDRDFIKEKIERKSITWEELIYGFNAKKGGKELLSDSVMKAGDYYAFGDNMDQLKIMGSVIEYIDTQEEESTLIAIYSKDIKEGLTTHVEIHPSLILSIMANQIIFPENNPFPRDSFSCGQSKQAVSLYATNYQNRIDKMGIVLHYGQIPLVKSKFLKYVSSEEHPYGINATVAIMCYTGYNVEDAIIINKGALDRGLFRTTYFNMYESREESSEVHGSKIDSKFCNIYDTDVVKIKSGYDYSYLDKHGLIKENTKMHDKIVMIGKCIKDLDKRFDNSVVPKRGQLGYVDKSFMTDAEAGFRISKVRIRHERIPAIGDKFCSRAGQKGTIGLVLPEADMPFTKDGIRPDIIVNPHAFPSRMTIGHLIESIMGKASSFSGYYGNCTAFMNKGLNNDLYGDILISEGFHPSGTEILNNGFNGMQIEADIYIGPTYYLRLKHMVKDKINYRAGGPKTMLTRQPVQGRANNGGLRIGEMDRDAVIAAGMSKFLNESFMDKCDKYQMGICNISGTIAIYNKTRNVFISPMCDGPIQFDIDLEGNLNLRKISRFGRNFSLIDVPYAFKLLYQELLTMNIQMRLITEDNVEKMTSMINSNNILKISKFKSILEVQNDNINKISGENKEYVPRQRVADEQELEEKETESVEREQGEELEDAEIVFKTKKACEESVHFKAFSAKYPNVRTDIPYALDVEDLLKMVVGNLIASPVPLSEFIKNEDVERKLNIDFFQKWSSVSKRNTLDYLFNKIRSGYFVQIQGGVLKQFLPFYNVKFKNTWSHLLNIENLKNPKINENRSEWTATNCLIQLTFKPLTDVYNMDTFLGVKHMFIQLCENEKIPDIDLFINVKDFPLLKKDLTEPFHHIYNSRTKTIDNPKKLYYPILSFNSNEDFTDIPIPTNHEWSVVTQQIFPSRCLRDYKYPTKRIMWKDKLPTAVFRGTATGCTYIIEDNPRLYIAKLDRMWNSKKEEVPLLDAGITKFANRFKTKEGSTEVIYWRDKPFIKNMREQISIKKFISMANQCKYKYIVNIPGNSAAYRLSYLLRSGSVILNVESENKLWWESKWKPMEHYVPVMSDLTDLKEKIEWCRTNDAKCKEIVKNAEIFANKYITKEYIFNYLKSIIQNILRYQGGDTPNVSEERQKYKVKIIVPFRDTTEQKIRMAQLELFKKRMVVFIPKVVELLKTRSIDGIFDIIIVEQTKEHSFNRGALLNIGFKTGDSYDCYIFHDVDLLPEDSMIPIYAGPYHANSIVHLASEWNRYKNPYKYLGGVLLVGKDMFQKANGFPNNYFGWGGEDDELRRRFETSLGGEFENTVRLLGKPGGLKDLENIGTAREKLEILTDKNQVRWEGADNHKTTWETNGLNQEGFYEIIQEREHLISKIKFKTLLVKLNLEQIKPFAKVDHSSESK</sequence>
<dbReference type="Pfam" id="PF04563">
    <property type="entry name" value="RNA_pol_Rpb2_1"/>
    <property type="match status" value="1"/>
</dbReference>
<dbReference type="Pfam" id="PF04566">
    <property type="entry name" value="RNA_pol_Rpb2_4"/>
    <property type="match status" value="1"/>
</dbReference>
<dbReference type="Pfam" id="PF05686">
    <property type="entry name" value="Glyco_transf_90"/>
    <property type="match status" value="1"/>
</dbReference>
<keyword evidence="4 10" id="KW-0548">Nucleotidyltransferase</keyword>
<dbReference type="InterPro" id="IPR037033">
    <property type="entry name" value="DNA-dir_RNAP_su2_hyb_sf"/>
</dbReference>
<feature type="domain" description="Glycosyl transferase CAP10" evidence="12">
    <location>
        <begin position="1446"/>
        <end position="1736"/>
    </location>
</feature>
<dbReference type="Pfam" id="PF04560">
    <property type="entry name" value="RNA_pol_Rpb2_7"/>
    <property type="match status" value="1"/>
</dbReference>
<dbReference type="InterPro" id="IPR015712">
    <property type="entry name" value="DNA-dir_RNA_pol_su2"/>
</dbReference>
<evidence type="ECO:0000256" key="4">
    <source>
        <dbReference type="ARBA" id="ARBA00022695"/>
    </source>
</evidence>
<dbReference type="GO" id="GO:0016020">
    <property type="term" value="C:membrane"/>
    <property type="evidence" value="ECO:0007669"/>
    <property type="project" value="UniProtKB-SubCell"/>
</dbReference>
<organism evidence="13">
    <name type="scientific">uncultured marine group II/III euryarchaeote AD1000_88_G11</name>
    <dbReference type="NCBI Taxonomy" id="1457822"/>
    <lineage>
        <taxon>Archaea</taxon>
        <taxon>Methanobacteriati</taxon>
        <taxon>Methanobacteriota</taxon>
        <taxon>environmental samples</taxon>
    </lineage>
</organism>
<protein>
    <recommendedName>
        <fullName evidence="10">DNA-directed RNA polymerase subunit beta</fullName>
        <ecNumber evidence="10">2.7.7.6</ecNumber>
    </recommendedName>
</protein>
<dbReference type="InterPro" id="IPR007121">
    <property type="entry name" value="RNA_pol_bsu_CS"/>
</dbReference>
<dbReference type="InterPro" id="IPR007642">
    <property type="entry name" value="RNA_pol_Rpb2_2"/>
</dbReference>
<dbReference type="Pfam" id="PF02709">
    <property type="entry name" value="Glyco_transf_7C"/>
    <property type="match status" value="1"/>
</dbReference>
<dbReference type="InterPro" id="IPR007645">
    <property type="entry name" value="RNA_pol_Rpb2_3"/>
</dbReference>
<dbReference type="GO" id="GO:0016757">
    <property type="term" value="F:glycosyltransferase activity"/>
    <property type="evidence" value="ECO:0007669"/>
    <property type="project" value="UniProtKB-KW"/>
</dbReference>
<evidence type="ECO:0000256" key="9">
    <source>
        <dbReference type="ARBA" id="ARBA00048552"/>
    </source>
</evidence>
<dbReference type="InterPro" id="IPR006598">
    <property type="entry name" value="CAP10"/>
</dbReference>
<evidence type="ECO:0000256" key="3">
    <source>
        <dbReference type="ARBA" id="ARBA00022679"/>
    </source>
</evidence>
<proteinExistence type="inferred from homology"/>
<evidence type="ECO:0000256" key="10">
    <source>
        <dbReference type="RuleBase" id="RU363031"/>
    </source>
</evidence>
<dbReference type="Gene3D" id="2.40.50.150">
    <property type="match status" value="1"/>
</dbReference>
<dbReference type="GO" id="GO:0006351">
    <property type="term" value="P:DNA-templated transcription"/>
    <property type="evidence" value="ECO:0007669"/>
    <property type="project" value="InterPro"/>
</dbReference>
<dbReference type="GO" id="GO:0000428">
    <property type="term" value="C:DNA-directed RNA polymerase complex"/>
    <property type="evidence" value="ECO:0007669"/>
    <property type="project" value="UniProtKB-KW"/>
</dbReference>
<keyword evidence="3 10" id="KW-0808">Transferase</keyword>
<evidence type="ECO:0000313" key="13">
    <source>
        <dbReference type="EMBL" id="AIE96983.1"/>
    </source>
</evidence>
<dbReference type="PANTHER" id="PTHR20856">
    <property type="entry name" value="DNA-DIRECTED RNA POLYMERASE I SUBUNIT 2"/>
    <property type="match status" value="1"/>
</dbReference>
<dbReference type="GO" id="GO:0032549">
    <property type="term" value="F:ribonucleoside binding"/>
    <property type="evidence" value="ECO:0007669"/>
    <property type="project" value="InterPro"/>
</dbReference>
<comment type="subunit">
    <text evidence="8">Part of the RNA polymerase complex.</text>
</comment>
<dbReference type="SMART" id="SM00672">
    <property type="entry name" value="CAP10"/>
    <property type="match status" value="1"/>
</dbReference>
<evidence type="ECO:0000256" key="6">
    <source>
        <dbReference type="ARBA" id="ARBA00022833"/>
    </source>
</evidence>
<comment type="similarity">
    <text evidence="1 10">Belongs to the RNA polymerase beta chain family.</text>
</comment>
<comment type="catalytic activity">
    <reaction evidence="9 10">
        <text>RNA(n) + a ribonucleoside 5'-triphosphate = RNA(n+1) + diphosphate</text>
        <dbReference type="Rhea" id="RHEA:21248"/>
        <dbReference type="Rhea" id="RHEA-COMP:14527"/>
        <dbReference type="Rhea" id="RHEA-COMP:17342"/>
        <dbReference type="ChEBI" id="CHEBI:33019"/>
        <dbReference type="ChEBI" id="CHEBI:61557"/>
        <dbReference type="ChEBI" id="CHEBI:140395"/>
        <dbReference type="EC" id="2.7.7.6"/>
    </reaction>
</comment>
<dbReference type="Gene3D" id="2.40.270.10">
    <property type="entry name" value="DNA-directed RNA polymerase, subunit 2, domain 6"/>
    <property type="match status" value="1"/>
</dbReference>
<evidence type="ECO:0000259" key="12">
    <source>
        <dbReference type="SMART" id="SM00672"/>
    </source>
</evidence>
<dbReference type="Pfam" id="PF00562">
    <property type="entry name" value="RNA_pol_Rpb2_6"/>
    <property type="match status" value="1"/>
</dbReference>
<reference evidence="13" key="1">
    <citation type="journal article" date="2014" name="Genome Biol. Evol.">
        <title>Pangenome evidence for extensive interdomain horizontal transfer affecting lineage core and shell genes in uncultured planktonic thaumarchaeota and euryarchaeota.</title>
        <authorList>
            <person name="Deschamps P."/>
            <person name="Zivanovic Y."/>
            <person name="Moreira D."/>
            <person name="Rodriguez-Valera F."/>
            <person name="Lopez-Garcia P."/>
        </authorList>
    </citation>
    <scope>NUCLEOTIDE SEQUENCE</scope>
</reference>
<dbReference type="Gene3D" id="3.90.1110.10">
    <property type="entry name" value="RNA polymerase Rpb2, domain 2"/>
    <property type="match status" value="1"/>
</dbReference>
<keyword evidence="5" id="KW-0479">Metal-binding</keyword>
<feature type="region of interest" description="Disordered" evidence="11">
    <location>
        <begin position="1241"/>
        <end position="1260"/>
    </location>
</feature>
<dbReference type="UniPathway" id="UPA00378"/>
<dbReference type="InterPro" id="IPR007120">
    <property type="entry name" value="DNA-dir_RNAP_su2_dom"/>
</dbReference>
<gene>
    <name evidence="13" type="primary">POLR2B</name>
    <name evidence="13" type="synonym">RPB2</name>
</gene>
<keyword evidence="6" id="KW-0862">Zinc</keyword>
<evidence type="ECO:0000256" key="8">
    <source>
        <dbReference type="ARBA" id="ARBA00025838"/>
    </source>
</evidence>
<dbReference type="PRINTS" id="PR02050">
    <property type="entry name" value="B14GALTRFASE"/>
</dbReference>
<dbReference type="InterPro" id="IPR007646">
    <property type="entry name" value="RNA_pol_Rpb2_4"/>
</dbReference>
<dbReference type="InterPro" id="IPR007641">
    <property type="entry name" value="RNA_pol_Rpb2_7"/>
</dbReference>
<dbReference type="Gene3D" id="3.90.1800.10">
    <property type="entry name" value="RNA polymerase alpha subunit dimerisation domain"/>
    <property type="match status" value="1"/>
</dbReference>
<comment type="function">
    <text evidence="10">DNA-dependent RNA polymerase catalyzes the transcription of DNA into RNA using the four ribonucleoside triphosphates as substrates.</text>
</comment>
<dbReference type="InterPro" id="IPR037034">
    <property type="entry name" value="RNA_pol_Rpb2_2_sf"/>
</dbReference>
<dbReference type="SUPFAM" id="SSF64484">
    <property type="entry name" value="beta and beta-prime subunits of DNA dependent RNA-polymerase"/>
    <property type="match status" value="1"/>
</dbReference>
<keyword evidence="7 10" id="KW-0804">Transcription</keyword>
<dbReference type="GO" id="GO:0003677">
    <property type="term" value="F:DNA binding"/>
    <property type="evidence" value="ECO:0007669"/>
    <property type="project" value="InterPro"/>
</dbReference>
<accession>A0A075G076</accession>
<dbReference type="Gene3D" id="3.90.1100.10">
    <property type="match status" value="1"/>
</dbReference>
<evidence type="ECO:0000256" key="2">
    <source>
        <dbReference type="ARBA" id="ARBA00022478"/>
    </source>
</evidence>